<dbReference type="Proteomes" id="UP001601444">
    <property type="component" value="Unassembled WGS sequence"/>
</dbReference>
<dbReference type="EMBL" id="JBIAMX010000011">
    <property type="protein sequence ID" value="MFF0544807.1"/>
    <property type="molecule type" value="Genomic_DNA"/>
</dbReference>
<name>A0ABW6PQX1_9NOCA</name>
<dbReference type="RefSeq" id="WP_083885021.1">
    <property type="nucleotide sequence ID" value="NZ_JBIAMX010000011.1"/>
</dbReference>
<protein>
    <submittedName>
        <fullName evidence="1">Uncharacterized protein</fullName>
    </submittedName>
</protein>
<organism evidence="1 2">
    <name type="scientific">Nocardia thailandica</name>
    <dbReference type="NCBI Taxonomy" id="257275"/>
    <lineage>
        <taxon>Bacteria</taxon>
        <taxon>Bacillati</taxon>
        <taxon>Actinomycetota</taxon>
        <taxon>Actinomycetes</taxon>
        <taxon>Mycobacteriales</taxon>
        <taxon>Nocardiaceae</taxon>
        <taxon>Nocardia</taxon>
    </lineage>
</organism>
<keyword evidence="2" id="KW-1185">Reference proteome</keyword>
<proteinExistence type="predicted"/>
<evidence type="ECO:0000313" key="1">
    <source>
        <dbReference type="EMBL" id="MFF0544807.1"/>
    </source>
</evidence>
<evidence type="ECO:0000313" key="2">
    <source>
        <dbReference type="Proteomes" id="UP001601444"/>
    </source>
</evidence>
<reference evidence="1 2" key="1">
    <citation type="submission" date="2024-10" db="EMBL/GenBank/DDBJ databases">
        <title>The Natural Products Discovery Center: Release of the First 8490 Sequenced Strains for Exploring Actinobacteria Biosynthetic Diversity.</title>
        <authorList>
            <person name="Kalkreuter E."/>
            <person name="Kautsar S.A."/>
            <person name="Yang D."/>
            <person name="Bader C.D."/>
            <person name="Teijaro C.N."/>
            <person name="Fluegel L."/>
            <person name="Davis C.M."/>
            <person name="Simpson J.R."/>
            <person name="Lauterbach L."/>
            <person name="Steele A.D."/>
            <person name="Gui C."/>
            <person name="Meng S."/>
            <person name="Li G."/>
            <person name="Viehrig K."/>
            <person name="Ye F."/>
            <person name="Su P."/>
            <person name="Kiefer A.F."/>
            <person name="Nichols A."/>
            <person name="Cepeda A.J."/>
            <person name="Yan W."/>
            <person name="Fan B."/>
            <person name="Jiang Y."/>
            <person name="Adhikari A."/>
            <person name="Zheng C.-J."/>
            <person name="Schuster L."/>
            <person name="Cowan T.M."/>
            <person name="Smanski M.J."/>
            <person name="Chevrette M.G."/>
            <person name="De Carvalho L.P.S."/>
            <person name="Shen B."/>
        </authorList>
    </citation>
    <scope>NUCLEOTIDE SEQUENCE [LARGE SCALE GENOMIC DNA]</scope>
    <source>
        <strain evidence="1 2">NPDC004045</strain>
    </source>
</reference>
<comment type="caution">
    <text evidence="1">The sequence shown here is derived from an EMBL/GenBank/DDBJ whole genome shotgun (WGS) entry which is preliminary data.</text>
</comment>
<accession>A0ABW6PQX1</accession>
<gene>
    <name evidence="1" type="ORF">ACFYTF_18415</name>
</gene>
<sequence>MTPPDLERIVTAVRAVLDDHLADRDVFAWRFTLPVEDTDPIHLDLESRWHATRPGRASEATSTSEIALSLVGAADDLTDDDIADLEHALILAVYALGDPESPIPFTLRTDHNRPASELDHLPH</sequence>